<dbReference type="AlphaFoldDB" id="A0A0F9T9H5"/>
<proteinExistence type="predicted"/>
<protein>
    <submittedName>
        <fullName evidence="1">Uncharacterized protein</fullName>
    </submittedName>
</protein>
<dbReference type="EMBL" id="LAZR01000272">
    <property type="protein sequence ID" value="KKN77860.1"/>
    <property type="molecule type" value="Genomic_DNA"/>
</dbReference>
<reference evidence="1" key="1">
    <citation type="journal article" date="2015" name="Nature">
        <title>Complex archaea that bridge the gap between prokaryotes and eukaryotes.</title>
        <authorList>
            <person name="Spang A."/>
            <person name="Saw J.H."/>
            <person name="Jorgensen S.L."/>
            <person name="Zaremba-Niedzwiedzka K."/>
            <person name="Martijn J."/>
            <person name="Lind A.E."/>
            <person name="van Eijk R."/>
            <person name="Schleper C."/>
            <person name="Guy L."/>
            <person name="Ettema T.J."/>
        </authorList>
    </citation>
    <scope>NUCLEOTIDE SEQUENCE</scope>
</reference>
<comment type="caution">
    <text evidence="1">The sequence shown here is derived from an EMBL/GenBank/DDBJ whole genome shotgun (WGS) entry which is preliminary data.</text>
</comment>
<accession>A0A0F9T9H5</accession>
<dbReference type="InterPro" id="IPR055602">
    <property type="entry name" value="DUF7178"/>
</dbReference>
<organism evidence="1">
    <name type="scientific">marine sediment metagenome</name>
    <dbReference type="NCBI Taxonomy" id="412755"/>
    <lineage>
        <taxon>unclassified sequences</taxon>
        <taxon>metagenomes</taxon>
        <taxon>ecological metagenomes</taxon>
    </lineage>
</organism>
<gene>
    <name evidence="1" type="ORF">LCGC14_0355970</name>
</gene>
<dbReference type="Pfam" id="PF23802">
    <property type="entry name" value="DUF7178"/>
    <property type="match status" value="1"/>
</dbReference>
<name>A0A0F9T9H5_9ZZZZ</name>
<sequence length="175" mass="20201">MSRNWYQQAKVEIKFQFGDDWELFVDLLAATSPRKHVRANWNLARRVYDKYKTDSFAFCAELPGVLPTHRPNIFRALNGEPLSGRKVRAFAANLKGDLSQVCVDVWMLRYFNFDDRPTERTYQAVVAAVKEAARIVGWEPAEMQASLWCQSLRNAGREPKSFLGAAYADRQMLMF</sequence>
<evidence type="ECO:0000313" key="1">
    <source>
        <dbReference type="EMBL" id="KKN77860.1"/>
    </source>
</evidence>